<dbReference type="Pfam" id="PF25917">
    <property type="entry name" value="BSH_RND"/>
    <property type="match status" value="1"/>
</dbReference>
<feature type="region of interest" description="Disordered" evidence="2">
    <location>
        <begin position="1"/>
        <end position="26"/>
    </location>
</feature>
<dbReference type="InterPro" id="IPR058625">
    <property type="entry name" value="MdtA-like_BSH"/>
</dbReference>
<evidence type="ECO:0000256" key="2">
    <source>
        <dbReference type="SAM" id="MobiDB-lite"/>
    </source>
</evidence>
<dbReference type="Gene3D" id="2.40.30.170">
    <property type="match status" value="2"/>
</dbReference>
<organism evidence="8 9">
    <name type="scientific">Meiothermus granaticius NBRC 107808</name>
    <dbReference type="NCBI Taxonomy" id="1227551"/>
    <lineage>
        <taxon>Bacteria</taxon>
        <taxon>Thermotogati</taxon>
        <taxon>Deinococcota</taxon>
        <taxon>Deinococci</taxon>
        <taxon>Thermales</taxon>
        <taxon>Thermaceae</taxon>
        <taxon>Meiothermus</taxon>
    </lineage>
</organism>
<dbReference type="Gene3D" id="2.40.50.100">
    <property type="match status" value="2"/>
</dbReference>
<comment type="caution">
    <text evidence="8">The sequence shown here is derived from an EMBL/GenBank/DDBJ whole genome shotgun (WGS) entry which is preliminary data.</text>
</comment>
<evidence type="ECO:0000259" key="6">
    <source>
        <dbReference type="Pfam" id="PF25973"/>
    </source>
</evidence>
<feature type="domain" description="CzcB-like barrel-sandwich hybrid" evidence="6">
    <location>
        <begin position="293"/>
        <end position="449"/>
    </location>
</feature>
<dbReference type="Gene3D" id="2.40.420.20">
    <property type="match status" value="1"/>
</dbReference>
<feature type="domain" description="Multidrug resistance protein MdtA-like barrel-sandwich hybrid" evidence="4">
    <location>
        <begin position="71"/>
        <end position="161"/>
    </location>
</feature>
<feature type="domain" description="CusB-like beta-barrel" evidence="5">
    <location>
        <begin position="456"/>
        <end position="527"/>
    </location>
</feature>
<dbReference type="InterPro" id="IPR006143">
    <property type="entry name" value="RND_pump_MFP"/>
</dbReference>
<comment type="similarity">
    <text evidence="1">Belongs to the membrane fusion protein (MFP) (TC 8.A.1) family.</text>
</comment>
<dbReference type="Pfam" id="PF25954">
    <property type="entry name" value="Beta-barrel_RND_2"/>
    <property type="match status" value="1"/>
</dbReference>
<dbReference type="Gene3D" id="1.10.287.470">
    <property type="entry name" value="Helix hairpin bin"/>
    <property type="match status" value="1"/>
</dbReference>
<name>A0A399F8A3_9DEIN</name>
<evidence type="ECO:0000313" key="8">
    <source>
        <dbReference type="EMBL" id="RIH92897.1"/>
    </source>
</evidence>
<dbReference type="SUPFAM" id="SSF111369">
    <property type="entry name" value="HlyD-like secretion proteins"/>
    <property type="match status" value="2"/>
</dbReference>
<dbReference type="PANTHER" id="PTHR30469">
    <property type="entry name" value="MULTIDRUG RESISTANCE PROTEIN MDTA"/>
    <property type="match status" value="1"/>
</dbReference>
<keyword evidence="3" id="KW-0472">Membrane</keyword>
<dbReference type="EMBL" id="QWLB01000012">
    <property type="protein sequence ID" value="RIH92897.1"/>
    <property type="molecule type" value="Genomic_DNA"/>
</dbReference>
<accession>A0A399F8A3</accession>
<dbReference type="Pfam" id="PF25973">
    <property type="entry name" value="BSH_CzcB"/>
    <property type="match status" value="1"/>
</dbReference>
<reference evidence="8 9" key="1">
    <citation type="submission" date="2018-08" db="EMBL/GenBank/DDBJ databases">
        <title>Meiothermus granaticius genome AF-68 sequencing project.</title>
        <authorList>
            <person name="Da Costa M.S."/>
            <person name="Albuquerque L."/>
            <person name="Raposo P."/>
            <person name="Froufe H.J.C."/>
            <person name="Barroso C.S."/>
            <person name="Egas C."/>
        </authorList>
    </citation>
    <scope>NUCLEOTIDE SEQUENCE [LARGE SCALE GENOMIC DNA]</scope>
    <source>
        <strain evidence="8 9">AF-68</strain>
    </source>
</reference>
<sequence>MSENANSQAAAQPPQTTPQPPAATQRPPLRRRFVVFAVLALMVLGAAGIVFYYVYEGSHFVNTDNARVAANTAQVTPQIPGRILDWSVGVGSVVQAGQIIGRLDTDTVAQSNAVNLNSLSQVAPLTASRALVRAPISGRIIQSNALVGQLVSAGQSLAVVADTSSAYISANVKETQIGRVKLGQRVTVRLDASGRSFQGRVQEIGQATASTFSILPNSNADTGNFTKVVQVVPVKIYPVEKPPVELLPGMSASVKITLGDPPLNPIAVKTVKADERPLSLSLSLVGTLTAGSTLNIIPQLSGTATYVGADVGQAVKKGQVLLRLDDSTLRTQLEQAQAALLQAQNTVRQSKANLDLAASTLDRIRALYQVGGASRQDLNNAQTQFTNAQVAYQTASTAALQAAQSQVQNLQLQLAKTVITSPVDGTLASRSVNVGEVVAPGQSVMSIVDAGPLKLMATLPGSETDLIKVGQAVRVSADALPGESFEGKISAVGPASIATGQFFPLEVRVFDPQGRLRVGMIATGTLQVQYRPVVPVVPLSAIAQIGNQNYVYRVVEGKAVRTPVQLGLSGKDASGTPYQVITGGLELGTPVIVSPVGALWDGATVSEGS</sequence>
<dbReference type="GO" id="GO:0015562">
    <property type="term" value="F:efflux transmembrane transporter activity"/>
    <property type="evidence" value="ECO:0007669"/>
    <property type="project" value="InterPro"/>
</dbReference>
<keyword evidence="9" id="KW-1185">Reference proteome</keyword>
<keyword evidence="3" id="KW-0812">Transmembrane</keyword>
<dbReference type="InterPro" id="IPR058637">
    <property type="entry name" value="YknX-like_C"/>
</dbReference>
<dbReference type="RefSeq" id="WP_170146408.1">
    <property type="nucleotide sequence ID" value="NZ_BJXM01000006.1"/>
</dbReference>
<evidence type="ECO:0000259" key="7">
    <source>
        <dbReference type="Pfam" id="PF25989"/>
    </source>
</evidence>
<dbReference type="NCBIfam" id="TIGR01730">
    <property type="entry name" value="RND_mfp"/>
    <property type="match status" value="1"/>
</dbReference>
<evidence type="ECO:0000313" key="9">
    <source>
        <dbReference type="Proteomes" id="UP000266178"/>
    </source>
</evidence>
<dbReference type="AlphaFoldDB" id="A0A399F8A3"/>
<keyword evidence="3" id="KW-1133">Transmembrane helix</keyword>
<dbReference type="GO" id="GO:1990281">
    <property type="term" value="C:efflux pump complex"/>
    <property type="evidence" value="ECO:0007669"/>
    <property type="project" value="TreeGrafter"/>
</dbReference>
<evidence type="ECO:0000259" key="5">
    <source>
        <dbReference type="Pfam" id="PF25954"/>
    </source>
</evidence>
<dbReference type="Pfam" id="PF25989">
    <property type="entry name" value="YknX_C"/>
    <property type="match status" value="1"/>
</dbReference>
<gene>
    <name evidence="8" type="primary">emrK</name>
    <name evidence="8" type="ORF">Mgrana_01172</name>
</gene>
<protein>
    <submittedName>
        <fullName evidence="8">Putative multidrug resistance protein EmrK</fullName>
    </submittedName>
</protein>
<evidence type="ECO:0000256" key="1">
    <source>
        <dbReference type="ARBA" id="ARBA00009477"/>
    </source>
</evidence>
<dbReference type="Proteomes" id="UP000266178">
    <property type="component" value="Unassembled WGS sequence"/>
</dbReference>
<evidence type="ECO:0000256" key="3">
    <source>
        <dbReference type="SAM" id="Phobius"/>
    </source>
</evidence>
<feature type="domain" description="YknX-like C-terminal permuted SH3-like" evidence="7">
    <location>
        <begin position="536"/>
        <end position="606"/>
    </location>
</feature>
<dbReference type="PANTHER" id="PTHR30469:SF15">
    <property type="entry name" value="HLYD FAMILY OF SECRETION PROTEINS"/>
    <property type="match status" value="1"/>
</dbReference>
<feature type="transmembrane region" description="Helical" evidence="3">
    <location>
        <begin position="33"/>
        <end position="55"/>
    </location>
</feature>
<evidence type="ECO:0000259" key="4">
    <source>
        <dbReference type="Pfam" id="PF25917"/>
    </source>
</evidence>
<dbReference type="InterPro" id="IPR058792">
    <property type="entry name" value="Beta-barrel_RND_2"/>
</dbReference>
<dbReference type="InterPro" id="IPR058647">
    <property type="entry name" value="BSH_CzcB-like"/>
</dbReference>
<proteinExistence type="inferred from homology"/>